<dbReference type="PANTHER" id="PTHR23002">
    <property type="entry name" value="ZINC FINGER CCHC DOMAIN CONTAINING PROTEIN"/>
    <property type="match status" value="1"/>
</dbReference>
<feature type="domain" description="CCHC-type" evidence="4">
    <location>
        <begin position="96"/>
        <end position="111"/>
    </location>
</feature>
<feature type="region of interest" description="Disordered" evidence="3">
    <location>
        <begin position="220"/>
        <end position="249"/>
    </location>
</feature>
<comment type="caution">
    <text evidence="5">The sequence shown here is derived from an EMBL/GenBank/DDBJ whole genome shotgun (WGS) entry which is preliminary data.</text>
</comment>
<sequence length="274" mass="28242">MDPCDTKIGDEKRIVDVDDHSSFWGLGHQAAACPKAGTPTCYNCGLEGHVSRDCTAEAKPKTCYKCNKEGHISRECPEAASSTGGGGGGRAGGPECYRCGKSGHIARSCPEAGSYGAFNNSGGGGGGYNSERGGGGGFGGSSSKTCYTCGGVGHMSRDCVQGSKCYNCGTVVGWRLEAEKCFSVSLDEVRGYDGGGPPVMRDRRPDSGLSFCIDVYGESRAETPSSTASKTPSSPSYRPGMGHGPTETLPASCGPLRFLPVNVGVDVDVSEVET</sequence>
<dbReference type="GO" id="GO:0003676">
    <property type="term" value="F:nucleic acid binding"/>
    <property type="evidence" value="ECO:0007669"/>
    <property type="project" value="InterPro"/>
</dbReference>
<evidence type="ECO:0000256" key="3">
    <source>
        <dbReference type="SAM" id="MobiDB-lite"/>
    </source>
</evidence>
<evidence type="ECO:0000259" key="4">
    <source>
        <dbReference type="PROSITE" id="PS50158"/>
    </source>
</evidence>
<evidence type="ECO:0000313" key="6">
    <source>
        <dbReference type="Proteomes" id="UP001362999"/>
    </source>
</evidence>
<evidence type="ECO:0000256" key="2">
    <source>
        <dbReference type="PROSITE-ProRule" id="PRU00047"/>
    </source>
</evidence>
<feature type="domain" description="CCHC-type" evidence="4">
    <location>
        <begin position="41"/>
        <end position="54"/>
    </location>
</feature>
<dbReference type="Pfam" id="PF00098">
    <property type="entry name" value="zf-CCHC"/>
    <property type="match status" value="4"/>
</dbReference>
<keyword evidence="2" id="KW-0479">Metal-binding</keyword>
<keyword evidence="1" id="KW-0507">mRNA processing</keyword>
<dbReference type="InterPro" id="IPR001878">
    <property type="entry name" value="Znf_CCHC"/>
</dbReference>
<keyword evidence="2" id="KW-0862">Zinc</keyword>
<dbReference type="Gene3D" id="4.10.60.10">
    <property type="entry name" value="Zinc finger, CCHC-type"/>
    <property type="match status" value="4"/>
</dbReference>
<proteinExistence type="predicted"/>
<reference evidence="5 6" key="1">
    <citation type="journal article" date="2024" name="J Genomics">
        <title>Draft genome sequencing and assembly of Favolaschia claudopus CIRM-BRFM 2984 isolated from oak limbs.</title>
        <authorList>
            <person name="Navarro D."/>
            <person name="Drula E."/>
            <person name="Chaduli D."/>
            <person name="Cazenave R."/>
            <person name="Ahrendt S."/>
            <person name="Wang J."/>
            <person name="Lipzen A."/>
            <person name="Daum C."/>
            <person name="Barry K."/>
            <person name="Grigoriev I.V."/>
            <person name="Favel A."/>
            <person name="Rosso M.N."/>
            <person name="Martin F."/>
        </authorList>
    </citation>
    <scope>NUCLEOTIDE SEQUENCE [LARGE SCALE GENOMIC DNA]</scope>
    <source>
        <strain evidence="5 6">CIRM-BRFM 2984</strain>
    </source>
</reference>
<feature type="domain" description="CCHC-type" evidence="4">
    <location>
        <begin position="63"/>
        <end position="78"/>
    </location>
</feature>
<dbReference type="SUPFAM" id="SSF57756">
    <property type="entry name" value="Retrovirus zinc finger-like domains"/>
    <property type="match status" value="3"/>
</dbReference>
<dbReference type="GO" id="GO:0006397">
    <property type="term" value="P:mRNA processing"/>
    <property type="evidence" value="ECO:0007669"/>
    <property type="project" value="UniProtKB-KW"/>
</dbReference>
<dbReference type="AlphaFoldDB" id="A0AAW0DZQ5"/>
<dbReference type="GO" id="GO:0008270">
    <property type="term" value="F:zinc ion binding"/>
    <property type="evidence" value="ECO:0007669"/>
    <property type="project" value="UniProtKB-KW"/>
</dbReference>
<gene>
    <name evidence="5" type="ORF">R3P38DRAFT_3169509</name>
</gene>
<evidence type="ECO:0000256" key="1">
    <source>
        <dbReference type="ARBA" id="ARBA00022664"/>
    </source>
</evidence>
<keyword evidence="6" id="KW-1185">Reference proteome</keyword>
<dbReference type="InterPro" id="IPR036875">
    <property type="entry name" value="Znf_CCHC_sf"/>
</dbReference>
<feature type="compositionally biased region" description="Low complexity" evidence="3">
    <location>
        <begin position="223"/>
        <end position="236"/>
    </location>
</feature>
<dbReference type="SMART" id="SM00343">
    <property type="entry name" value="ZnF_C2HC"/>
    <property type="match status" value="4"/>
</dbReference>
<feature type="domain" description="CCHC-type" evidence="4">
    <location>
        <begin position="146"/>
        <end position="159"/>
    </location>
</feature>
<keyword evidence="2" id="KW-0863">Zinc-finger</keyword>
<dbReference type="EMBL" id="JAWWNJ010000004">
    <property type="protein sequence ID" value="KAK7058011.1"/>
    <property type="molecule type" value="Genomic_DNA"/>
</dbReference>
<evidence type="ECO:0000313" key="5">
    <source>
        <dbReference type="EMBL" id="KAK7058011.1"/>
    </source>
</evidence>
<dbReference type="PROSITE" id="PS50158">
    <property type="entry name" value="ZF_CCHC"/>
    <property type="match status" value="4"/>
</dbReference>
<dbReference type="InterPro" id="IPR051714">
    <property type="entry name" value="Znf_CCHC_NABP"/>
</dbReference>
<protein>
    <recommendedName>
        <fullName evidence="4">CCHC-type domain-containing protein</fullName>
    </recommendedName>
</protein>
<dbReference type="Proteomes" id="UP001362999">
    <property type="component" value="Unassembled WGS sequence"/>
</dbReference>
<organism evidence="5 6">
    <name type="scientific">Favolaschia claudopus</name>
    <dbReference type="NCBI Taxonomy" id="2862362"/>
    <lineage>
        <taxon>Eukaryota</taxon>
        <taxon>Fungi</taxon>
        <taxon>Dikarya</taxon>
        <taxon>Basidiomycota</taxon>
        <taxon>Agaricomycotina</taxon>
        <taxon>Agaricomycetes</taxon>
        <taxon>Agaricomycetidae</taxon>
        <taxon>Agaricales</taxon>
        <taxon>Marasmiineae</taxon>
        <taxon>Mycenaceae</taxon>
        <taxon>Favolaschia</taxon>
    </lineage>
</organism>
<name>A0AAW0DZQ5_9AGAR</name>
<accession>A0AAW0DZQ5</accession>